<dbReference type="InterPro" id="IPR053150">
    <property type="entry name" value="Teicoplanin_resist-assoc"/>
</dbReference>
<dbReference type="PANTHER" id="PTHR36834:SF1">
    <property type="entry name" value="INTEGRAL MEMBRANE PROTEIN"/>
    <property type="match status" value="1"/>
</dbReference>
<organism evidence="3 4">
    <name type="scientific">Terrimonas ginsenosidimutans</name>
    <dbReference type="NCBI Taxonomy" id="2908004"/>
    <lineage>
        <taxon>Bacteria</taxon>
        <taxon>Pseudomonadati</taxon>
        <taxon>Bacteroidota</taxon>
        <taxon>Chitinophagia</taxon>
        <taxon>Chitinophagales</taxon>
        <taxon>Chitinophagaceae</taxon>
        <taxon>Terrimonas</taxon>
    </lineage>
</organism>
<keyword evidence="1" id="KW-1133">Transmembrane helix</keyword>
<name>A0ABS9L0K1_9BACT</name>
<proteinExistence type="predicted"/>
<keyword evidence="1" id="KW-0472">Membrane</keyword>
<evidence type="ECO:0000313" key="4">
    <source>
        <dbReference type="Proteomes" id="UP001165367"/>
    </source>
</evidence>
<dbReference type="RefSeq" id="WP_237877346.1">
    <property type="nucleotide sequence ID" value="NZ_JAKLTR010000035.1"/>
</dbReference>
<evidence type="ECO:0000256" key="1">
    <source>
        <dbReference type="SAM" id="Phobius"/>
    </source>
</evidence>
<comment type="caution">
    <text evidence="3">The sequence shown here is derived from an EMBL/GenBank/DDBJ whole genome shotgun (WGS) entry which is preliminary data.</text>
</comment>
<keyword evidence="4" id="KW-1185">Reference proteome</keyword>
<dbReference type="Proteomes" id="UP001165367">
    <property type="component" value="Unassembled WGS sequence"/>
</dbReference>
<sequence length="167" mass="19199">MKANKAIRVVGCMLILVNLAILTKYILFKRPADTIHVLKNVEKYPRPSFKHGQRENWVLFASIHKIYYSRMDDMYKFMNIGGNILGFVPLGFLLPLVFFRRGRLVLTVGTIFLISFLFESVQRYTGLGVFDVDDLLLNTVGGLLGYIFYLLMPPFQRRKENAVMAIG</sequence>
<reference evidence="3" key="1">
    <citation type="submission" date="2022-01" db="EMBL/GenBank/DDBJ databases">
        <authorList>
            <person name="Jo J.-H."/>
            <person name="Im W.-T."/>
        </authorList>
    </citation>
    <scope>NUCLEOTIDE SEQUENCE</scope>
    <source>
        <strain evidence="3">NA20</strain>
    </source>
</reference>
<keyword evidence="1" id="KW-0812">Transmembrane</keyword>
<dbReference type="EMBL" id="JAKLTR010000035">
    <property type="protein sequence ID" value="MCG2618145.1"/>
    <property type="molecule type" value="Genomic_DNA"/>
</dbReference>
<evidence type="ECO:0000259" key="2">
    <source>
        <dbReference type="Pfam" id="PF04892"/>
    </source>
</evidence>
<protein>
    <submittedName>
        <fullName evidence="3">VanZ family protein</fullName>
    </submittedName>
</protein>
<feature type="transmembrane region" description="Helical" evidence="1">
    <location>
        <begin position="7"/>
        <end position="28"/>
    </location>
</feature>
<feature type="transmembrane region" description="Helical" evidence="1">
    <location>
        <begin position="77"/>
        <end position="97"/>
    </location>
</feature>
<dbReference type="PANTHER" id="PTHR36834">
    <property type="entry name" value="MEMBRANE PROTEIN-RELATED"/>
    <property type="match status" value="1"/>
</dbReference>
<gene>
    <name evidence="3" type="ORF">LZZ85_27835</name>
</gene>
<accession>A0ABS9L0K1</accession>
<feature type="transmembrane region" description="Helical" evidence="1">
    <location>
        <begin position="135"/>
        <end position="152"/>
    </location>
</feature>
<feature type="domain" description="VanZ-like" evidence="2">
    <location>
        <begin position="45"/>
        <end position="152"/>
    </location>
</feature>
<dbReference type="Pfam" id="PF04892">
    <property type="entry name" value="VanZ"/>
    <property type="match status" value="1"/>
</dbReference>
<feature type="transmembrane region" description="Helical" evidence="1">
    <location>
        <begin position="104"/>
        <end position="123"/>
    </location>
</feature>
<evidence type="ECO:0000313" key="3">
    <source>
        <dbReference type="EMBL" id="MCG2618145.1"/>
    </source>
</evidence>
<dbReference type="InterPro" id="IPR006976">
    <property type="entry name" value="VanZ-like"/>
</dbReference>